<gene>
    <name evidence="1" type="ORF">A3F08_00625</name>
</gene>
<organism evidence="1 2">
    <name type="scientific">Candidatus Berkelbacteria bacterium RIFCSPHIGHO2_12_FULL_36_9</name>
    <dbReference type="NCBI Taxonomy" id="1797469"/>
    <lineage>
        <taxon>Bacteria</taxon>
        <taxon>Candidatus Berkelbacteria</taxon>
    </lineage>
</organism>
<name>A0A1F5EEW3_9BACT</name>
<dbReference type="Proteomes" id="UP000176451">
    <property type="component" value="Unassembled WGS sequence"/>
</dbReference>
<sequence>MCYSKTIIEDTIVIASFYGVSSDKEVKNALDKLRHINKCKKCSKEARRMIHRLNNPSKAA</sequence>
<comment type="caution">
    <text evidence="1">The sequence shown here is derived from an EMBL/GenBank/DDBJ whole genome shotgun (WGS) entry which is preliminary data.</text>
</comment>
<proteinExistence type="predicted"/>
<dbReference type="STRING" id="1797469.A3F08_00625"/>
<reference evidence="1 2" key="1">
    <citation type="journal article" date="2016" name="Nat. Commun.">
        <title>Thousands of microbial genomes shed light on interconnected biogeochemical processes in an aquifer system.</title>
        <authorList>
            <person name="Anantharaman K."/>
            <person name="Brown C.T."/>
            <person name="Hug L.A."/>
            <person name="Sharon I."/>
            <person name="Castelle C.J."/>
            <person name="Probst A.J."/>
            <person name="Thomas B.C."/>
            <person name="Singh A."/>
            <person name="Wilkins M.J."/>
            <person name="Karaoz U."/>
            <person name="Brodie E.L."/>
            <person name="Williams K.H."/>
            <person name="Hubbard S.S."/>
            <person name="Banfield J.F."/>
        </authorList>
    </citation>
    <scope>NUCLEOTIDE SEQUENCE [LARGE SCALE GENOMIC DNA]</scope>
</reference>
<accession>A0A1F5EEW3</accession>
<dbReference type="AlphaFoldDB" id="A0A1F5EEW3"/>
<protein>
    <submittedName>
        <fullName evidence="1">Uncharacterized protein</fullName>
    </submittedName>
</protein>
<dbReference type="EMBL" id="MEZV01000048">
    <property type="protein sequence ID" value="OGD65969.1"/>
    <property type="molecule type" value="Genomic_DNA"/>
</dbReference>
<evidence type="ECO:0000313" key="1">
    <source>
        <dbReference type="EMBL" id="OGD65969.1"/>
    </source>
</evidence>
<evidence type="ECO:0000313" key="2">
    <source>
        <dbReference type="Proteomes" id="UP000176451"/>
    </source>
</evidence>